<evidence type="ECO:0000313" key="3">
    <source>
        <dbReference type="EMBL" id="ASK78519.1"/>
    </source>
</evidence>
<evidence type="ECO:0000256" key="1">
    <source>
        <dbReference type="PIRNR" id="PIRNR016789"/>
    </source>
</evidence>
<dbReference type="AlphaFoldDB" id="A0A220VDU0"/>
<keyword evidence="4" id="KW-1185">Reference proteome</keyword>
<dbReference type="RefSeq" id="WP_089073427.1">
    <property type="nucleotide sequence ID" value="NZ_CBCSAM010000001.1"/>
</dbReference>
<keyword evidence="2" id="KW-0812">Transmembrane</keyword>
<feature type="transmembrane region" description="Helical" evidence="2">
    <location>
        <begin position="103"/>
        <end position="119"/>
    </location>
</feature>
<dbReference type="EMBL" id="CP022355">
    <property type="protein sequence ID" value="ASK78519.1"/>
    <property type="molecule type" value="Genomic_DNA"/>
</dbReference>
<protein>
    <recommendedName>
        <fullName evidence="1">Inner membrane protein</fullName>
    </recommendedName>
</protein>
<feature type="transmembrane region" description="Helical" evidence="2">
    <location>
        <begin position="80"/>
        <end position="97"/>
    </location>
</feature>
<dbReference type="PANTHER" id="PTHR35813:SF1">
    <property type="entry name" value="INNER MEMBRANE PROTEIN YBAN"/>
    <property type="match status" value="1"/>
</dbReference>
<sequence>MNLIFKSLLFTLGCISLFLGLIGIVLPLLPTTPFVLLSSWCFYKSSKRAQNWLLNDSIFSSFILSWQNHKAITKSNKRKIICFMILSFAISIIFVPNLYLKCVLFIMALLMILFISYKVQTLDERKK</sequence>
<dbReference type="OrthoDB" id="9816293at2"/>
<comment type="subcellular location">
    <subcellularLocation>
        <location evidence="1">Cell inner membrane</location>
        <topology evidence="1">Multi-pass membrane protein</topology>
    </subcellularLocation>
</comment>
<keyword evidence="1 2" id="KW-0472">Membrane</keyword>
<evidence type="ECO:0000313" key="4">
    <source>
        <dbReference type="Proteomes" id="UP000242175"/>
    </source>
</evidence>
<dbReference type="PANTHER" id="PTHR35813">
    <property type="entry name" value="INNER MEMBRANE PROTEIN YBAN"/>
    <property type="match status" value="1"/>
</dbReference>
<dbReference type="GO" id="GO:0005886">
    <property type="term" value="C:plasma membrane"/>
    <property type="evidence" value="ECO:0007669"/>
    <property type="project" value="UniProtKB-SubCell"/>
</dbReference>
<dbReference type="PIRSF" id="PIRSF016789">
    <property type="entry name" value="DUF454"/>
    <property type="match status" value="1"/>
</dbReference>
<gene>
    <name evidence="3" type="ORF">CF386_05620</name>
</gene>
<name>A0A220VDU0_9GAMM</name>
<keyword evidence="1" id="KW-0997">Cell inner membrane</keyword>
<keyword evidence="1" id="KW-1003">Cell membrane</keyword>
<proteinExistence type="predicted"/>
<feature type="transmembrane region" description="Helical" evidence="2">
    <location>
        <begin position="7"/>
        <end position="29"/>
    </location>
</feature>
<keyword evidence="2" id="KW-1133">Transmembrane helix</keyword>
<reference evidence="3 4" key="1">
    <citation type="journal article" date="2016" name="Int. J. Syst. Evol. Microbiol.">
        <title>Paraphotobacterium marinum gen. nov., sp. nov., a member of the family Vibrionaceae, isolated from surface seawater.</title>
        <authorList>
            <person name="Huang Z."/>
            <person name="Dong C."/>
            <person name="Shao Z."/>
        </authorList>
    </citation>
    <scope>NUCLEOTIDE SEQUENCE [LARGE SCALE GENOMIC DNA]</scope>
    <source>
        <strain evidence="3 4">NSCS20N07D</strain>
    </source>
</reference>
<dbReference type="Pfam" id="PF04304">
    <property type="entry name" value="DUF454"/>
    <property type="match status" value="1"/>
</dbReference>
<organism evidence="3 4">
    <name type="scientific">Paraphotobacterium marinum</name>
    <dbReference type="NCBI Taxonomy" id="1755811"/>
    <lineage>
        <taxon>Bacteria</taxon>
        <taxon>Pseudomonadati</taxon>
        <taxon>Pseudomonadota</taxon>
        <taxon>Gammaproteobacteria</taxon>
        <taxon>Vibrionales</taxon>
        <taxon>Vibrionaceae</taxon>
        <taxon>Paraphotobacterium</taxon>
    </lineage>
</organism>
<dbReference type="KEGG" id="pmai:CF386_05620"/>
<dbReference type="Proteomes" id="UP000242175">
    <property type="component" value="Chromosome large"/>
</dbReference>
<dbReference type="InterPro" id="IPR007401">
    <property type="entry name" value="DUF454"/>
</dbReference>
<evidence type="ECO:0000256" key="2">
    <source>
        <dbReference type="SAM" id="Phobius"/>
    </source>
</evidence>
<accession>A0A220VDU0</accession>